<proteinExistence type="inferred from homology"/>
<keyword evidence="4" id="KW-0574">Periplasm</keyword>
<dbReference type="GO" id="GO:0006465">
    <property type="term" value="P:signal peptide processing"/>
    <property type="evidence" value="ECO:0007669"/>
    <property type="project" value="InterPro"/>
</dbReference>
<evidence type="ECO:0000313" key="8">
    <source>
        <dbReference type="Proteomes" id="UP000054877"/>
    </source>
</evidence>
<comment type="subcellular location">
    <subcellularLocation>
        <location evidence="1">Periplasm</location>
    </subcellularLocation>
</comment>
<evidence type="ECO:0000256" key="4">
    <source>
        <dbReference type="ARBA" id="ARBA00022764"/>
    </source>
</evidence>
<protein>
    <submittedName>
        <fullName evidence="7">Conjugal transfer peptidase TraF</fullName>
    </submittedName>
</protein>
<evidence type="ECO:0000313" key="7">
    <source>
        <dbReference type="EMBL" id="KTD64444.1"/>
    </source>
</evidence>
<dbReference type="InterPro" id="IPR019533">
    <property type="entry name" value="Peptidase_S26"/>
</dbReference>
<dbReference type="AlphaFoldDB" id="A0A0W0Z5L7"/>
<keyword evidence="3" id="KW-0732">Signal</keyword>
<evidence type="ECO:0000256" key="5">
    <source>
        <dbReference type="ARBA" id="ARBA00022971"/>
    </source>
</evidence>
<dbReference type="EMBL" id="LNYX01000013">
    <property type="protein sequence ID" value="KTD64444.1"/>
    <property type="molecule type" value="Genomic_DNA"/>
</dbReference>
<comment type="similarity">
    <text evidence="2">Belongs to the peptidase S26C family.</text>
</comment>
<dbReference type="InterPro" id="IPR036286">
    <property type="entry name" value="LexA/Signal_pep-like_sf"/>
</dbReference>
<dbReference type="NCBIfam" id="TIGR02771">
    <property type="entry name" value="TraF_Ti"/>
    <property type="match status" value="1"/>
</dbReference>
<comment type="caution">
    <text evidence="7">The sequence shown here is derived from an EMBL/GenBank/DDBJ whole genome shotgun (WGS) entry which is preliminary data.</text>
</comment>
<dbReference type="Gene3D" id="2.10.109.10">
    <property type="entry name" value="Umud Fragment, subunit A"/>
    <property type="match status" value="1"/>
</dbReference>
<keyword evidence="8" id="KW-1185">Reference proteome</keyword>
<dbReference type="InterPro" id="IPR014139">
    <property type="entry name" value="Peptidase_S26C_TraF"/>
</dbReference>
<gene>
    <name evidence="7" type="primary">traF_1</name>
    <name evidence="7" type="ORF">Lspi_1251</name>
</gene>
<accession>A0A0W0Z5L7</accession>
<dbReference type="NCBIfam" id="NF010459">
    <property type="entry name" value="PRK13884.1"/>
    <property type="match status" value="1"/>
</dbReference>
<sequence>MRKLTAWISIFLLSILSAVLLLVVMGFRINLTDSIPSGLYRITDIKNLKNAFVIFCPEDKPAFQQARDRGYIDSGLCPGNYGYLMKKVVAIKGDNISVIDEGVFVNRQRIPFSKPISTDGMNRPLPEWHAKDYPLKEDELLTMTSQSSWSFDSRYYGPVSIKQIKGVIIPIWVKNNTGESA</sequence>
<evidence type="ECO:0000256" key="3">
    <source>
        <dbReference type="ARBA" id="ARBA00022729"/>
    </source>
</evidence>
<keyword evidence="5" id="KW-0184">Conjugation</keyword>
<dbReference type="SUPFAM" id="SSF51306">
    <property type="entry name" value="LexA/Signal peptidase"/>
    <property type="match status" value="1"/>
</dbReference>
<evidence type="ECO:0000259" key="6">
    <source>
        <dbReference type="Pfam" id="PF10502"/>
    </source>
</evidence>
<evidence type="ECO:0000256" key="2">
    <source>
        <dbReference type="ARBA" id="ARBA00005849"/>
    </source>
</evidence>
<dbReference type="PATRIC" id="fig|452.5.peg.1379"/>
<dbReference type="GO" id="GO:0042597">
    <property type="term" value="C:periplasmic space"/>
    <property type="evidence" value="ECO:0007669"/>
    <property type="project" value="UniProtKB-SubCell"/>
</dbReference>
<dbReference type="Pfam" id="PF10502">
    <property type="entry name" value="Peptidase_S26"/>
    <property type="match status" value="1"/>
</dbReference>
<dbReference type="RefSeq" id="WP_058483181.1">
    <property type="nucleotide sequence ID" value="NZ_CAAAII010000005.1"/>
</dbReference>
<dbReference type="OrthoDB" id="5360818at2"/>
<dbReference type="STRING" id="452.Lspi_1251"/>
<reference evidence="7 8" key="1">
    <citation type="submission" date="2015-11" db="EMBL/GenBank/DDBJ databases">
        <title>Genomic analysis of 38 Legionella species identifies large and diverse effector repertoires.</title>
        <authorList>
            <person name="Burstein D."/>
            <person name="Amaro F."/>
            <person name="Zusman T."/>
            <person name="Lifshitz Z."/>
            <person name="Cohen O."/>
            <person name="Gilbert J.A."/>
            <person name="Pupko T."/>
            <person name="Shuman H.A."/>
            <person name="Segal G."/>
        </authorList>
    </citation>
    <scope>NUCLEOTIDE SEQUENCE [LARGE SCALE GENOMIC DNA]</scope>
    <source>
        <strain evidence="7 8">Mt.St.Helens-9</strain>
    </source>
</reference>
<dbReference type="GO" id="GO:0004252">
    <property type="term" value="F:serine-type endopeptidase activity"/>
    <property type="evidence" value="ECO:0007669"/>
    <property type="project" value="InterPro"/>
</dbReference>
<name>A0A0W0Z5L7_LEGSP</name>
<feature type="domain" description="Peptidase S26" evidence="6">
    <location>
        <begin position="7"/>
        <end position="169"/>
    </location>
</feature>
<dbReference type="Proteomes" id="UP000054877">
    <property type="component" value="Unassembled WGS sequence"/>
</dbReference>
<evidence type="ECO:0000256" key="1">
    <source>
        <dbReference type="ARBA" id="ARBA00004418"/>
    </source>
</evidence>
<organism evidence="7 8">
    <name type="scientific">Legionella spiritensis</name>
    <dbReference type="NCBI Taxonomy" id="452"/>
    <lineage>
        <taxon>Bacteria</taxon>
        <taxon>Pseudomonadati</taxon>
        <taxon>Pseudomonadota</taxon>
        <taxon>Gammaproteobacteria</taxon>
        <taxon>Legionellales</taxon>
        <taxon>Legionellaceae</taxon>
        <taxon>Legionella</taxon>
    </lineage>
</organism>